<name>A0ABN8YPN5_RANTA</name>
<evidence type="ECO:0000313" key="2">
    <source>
        <dbReference type="EMBL" id="CAI9163040.1"/>
    </source>
</evidence>
<accession>A0ABN8YPN5</accession>
<feature type="region of interest" description="Disordered" evidence="1">
    <location>
        <begin position="1"/>
        <end position="80"/>
    </location>
</feature>
<proteinExistence type="predicted"/>
<dbReference type="EMBL" id="OX459957">
    <property type="protein sequence ID" value="CAI9163040.1"/>
    <property type="molecule type" value="Genomic_DNA"/>
</dbReference>
<keyword evidence="3" id="KW-1185">Reference proteome</keyword>
<sequence>MARQVCRGQSPELRLDAPRPGVGPPRQLSPEPRRPLCLSQPACPAVGPASTAESRAPGAACRGGAGARSRGLTSPPGLQGVGAKALRLTCSGGGEAGLGLRLCPCAPAGAVGRGEGRSPAVGCLHSGPCLDLGPGLTLPRSAERRPPGLRGEELPYPDSWLG</sequence>
<reference evidence="2" key="1">
    <citation type="submission" date="2023-04" db="EMBL/GenBank/DDBJ databases">
        <authorList>
            <consortium name="ELIXIR-Norway"/>
        </authorList>
    </citation>
    <scope>NUCLEOTIDE SEQUENCE [LARGE SCALE GENOMIC DNA]</scope>
</reference>
<feature type="compositionally biased region" description="Basic and acidic residues" evidence="1">
    <location>
        <begin position="141"/>
        <end position="153"/>
    </location>
</feature>
<evidence type="ECO:0000313" key="3">
    <source>
        <dbReference type="Proteomes" id="UP001176941"/>
    </source>
</evidence>
<feature type="region of interest" description="Disordered" evidence="1">
    <location>
        <begin position="131"/>
        <end position="162"/>
    </location>
</feature>
<protein>
    <submittedName>
        <fullName evidence="2">Uncharacterized protein</fullName>
    </submittedName>
</protein>
<organism evidence="2 3">
    <name type="scientific">Rangifer tarandus platyrhynchus</name>
    <name type="common">Svalbard reindeer</name>
    <dbReference type="NCBI Taxonomy" id="3082113"/>
    <lineage>
        <taxon>Eukaryota</taxon>
        <taxon>Metazoa</taxon>
        <taxon>Chordata</taxon>
        <taxon>Craniata</taxon>
        <taxon>Vertebrata</taxon>
        <taxon>Euteleostomi</taxon>
        <taxon>Mammalia</taxon>
        <taxon>Eutheria</taxon>
        <taxon>Laurasiatheria</taxon>
        <taxon>Artiodactyla</taxon>
        <taxon>Ruminantia</taxon>
        <taxon>Pecora</taxon>
        <taxon>Cervidae</taxon>
        <taxon>Odocoileinae</taxon>
        <taxon>Rangifer</taxon>
    </lineage>
</organism>
<gene>
    <name evidence="2" type="ORF">MRATA1EN1_LOCUS12002</name>
</gene>
<dbReference type="Proteomes" id="UP001176941">
    <property type="component" value="Chromosome 21"/>
</dbReference>
<evidence type="ECO:0000256" key="1">
    <source>
        <dbReference type="SAM" id="MobiDB-lite"/>
    </source>
</evidence>